<dbReference type="CDD" id="cd23766">
    <property type="entry name" value="IQCG"/>
    <property type="match status" value="1"/>
</dbReference>
<sequence>MALHSTNKSLLTKQWLDYTPAMNAIIDALHKRIFNLEIILQANNQISDRSHSIANDNLLSRRTNIMVTQEKFSQESVRNSIDTLSHQSRRSSLMPDQQSLTLTLEKQLYKLGLSSDVPFDQTATDNIDPSNISLRAGKSRLPKLNLTPNQMKTRAYELAAIFENAFDELNIIHKSLSINNFNKNNNQFQFDDMNLNNINSHPSLSQNSPCNPFALNLAGIFIMNEHDKLRYEIEYFFHILILFFRALLLESQTDFLTSINNINNNLPSIQLIELNNRLKISQDKIRKFSLMKKNFHIEKSQQINELISIKSQLKDHLMEEKYRSKISLRYCNDWKKNHILQWIQMLLDIEQNYIKTIHQYENILKQTDIIHQETIKILIKQNNEIKLNVNKWYEYYQNETNRFDKELTNFRQEFYQIKRQRQYIYEEYQRMKIIVDEYNQMKINENLFLEKQKQQEESIKRIQAWWRGTMIRHIKQKRRKKKKK</sequence>
<accession>A0A814M7M2</accession>
<proteinExistence type="predicted"/>
<dbReference type="PANTHER" id="PTHR14871:SF1">
    <property type="entry name" value="DYNEIN REGULATORY COMPLEX PROTEIN 9"/>
    <property type="match status" value="1"/>
</dbReference>
<dbReference type="GO" id="GO:0031514">
    <property type="term" value="C:motile cilium"/>
    <property type="evidence" value="ECO:0007669"/>
    <property type="project" value="TreeGrafter"/>
</dbReference>
<dbReference type="GO" id="GO:0044782">
    <property type="term" value="P:cilium organization"/>
    <property type="evidence" value="ECO:0007669"/>
    <property type="project" value="TreeGrafter"/>
</dbReference>
<keyword evidence="3" id="KW-0963">Cytoplasm</keyword>
<dbReference type="Proteomes" id="UP000663870">
    <property type="component" value="Unassembled WGS sequence"/>
</dbReference>
<evidence type="ECO:0000313" key="7">
    <source>
        <dbReference type="EMBL" id="CAF1511101.1"/>
    </source>
</evidence>
<evidence type="ECO:0000256" key="1">
    <source>
        <dbReference type="ARBA" id="ARBA00004245"/>
    </source>
</evidence>
<keyword evidence="9" id="KW-1185">Reference proteome</keyword>
<keyword evidence="4" id="KW-0206">Cytoskeleton</keyword>
<comment type="subcellular location">
    <subcellularLocation>
        <location evidence="2">Cell projection</location>
    </subcellularLocation>
    <subcellularLocation>
        <location evidence="1">Cytoplasm</location>
        <location evidence="1">Cytoskeleton</location>
    </subcellularLocation>
</comment>
<dbReference type="PANTHER" id="PTHR14871">
    <property type="entry name" value="DYNEIN REGULATORY COMPLEX PROTEIN 9"/>
    <property type="match status" value="1"/>
</dbReference>
<dbReference type="PROSITE" id="PS50096">
    <property type="entry name" value="IQ"/>
    <property type="match status" value="1"/>
</dbReference>
<organism evidence="6 8">
    <name type="scientific">Rotaria sordida</name>
    <dbReference type="NCBI Taxonomy" id="392033"/>
    <lineage>
        <taxon>Eukaryota</taxon>
        <taxon>Metazoa</taxon>
        <taxon>Spiralia</taxon>
        <taxon>Gnathifera</taxon>
        <taxon>Rotifera</taxon>
        <taxon>Eurotatoria</taxon>
        <taxon>Bdelloidea</taxon>
        <taxon>Philodinida</taxon>
        <taxon>Philodinidae</taxon>
        <taxon>Rotaria</taxon>
    </lineage>
</organism>
<evidence type="ECO:0000313" key="9">
    <source>
        <dbReference type="Proteomes" id="UP000663870"/>
    </source>
</evidence>
<evidence type="ECO:0008006" key="10">
    <source>
        <dbReference type="Google" id="ProtNLM"/>
    </source>
</evidence>
<evidence type="ECO:0000256" key="4">
    <source>
        <dbReference type="ARBA" id="ARBA00023212"/>
    </source>
</evidence>
<evidence type="ECO:0000313" key="6">
    <source>
        <dbReference type="EMBL" id="CAF1074820.1"/>
    </source>
</evidence>
<dbReference type="EMBL" id="CAJNOL010002551">
    <property type="protein sequence ID" value="CAF1511101.1"/>
    <property type="molecule type" value="Genomic_DNA"/>
</dbReference>
<dbReference type="Proteomes" id="UP000663854">
    <property type="component" value="Unassembled WGS sequence"/>
</dbReference>
<evidence type="ECO:0000313" key="8">
    <source>
        <dbReference type="Proteomes" id="UP000663854"/>
    </source>
</evidence>
<evidence type="ECO:0000256" key="2">
    <source>
        <dbReference type="ARBA" id="ARBA00004316"/>
    </source>
</evidence>
<evidence type="ECO:0000256" key="5">
    <source>
        <dbReference type="ARBA" id="ARBA00023273"/>
    </source>
</evidence>
<comment type="caution">
    <text evidence="6">The sequence shown here is derived from an EMBL/GenBank/DDBJ whole genome shotgun (WGS) entry which is preliminary data.</text>
</comment>
<dbReference type="EMBL" id="CAJNOH010000560">
    <property type="protein sequence ID" value="CAF1074820.1"/>
    <property type="molecule type" value="Genomic_DNA"/>
</dbReference>
<dbReference type="InterPro" id="IPR042618">
    <property type="entry name" value="IQCG"/>
</dbReference>
<dbReference type="GO" id="GO:0005856">
    <property type="term" value="C:cytoskeleton"/>
    <property type="evidence" value="ECO:0007669"/>
    <property type="project" value="UniProtKB-SubCell"/>
</dbReference>
<gene>
    <name evidence="7" type="ORF">JXQ802_LOCUS41000</name>
    <name evidence="6" type="ORF">PYM288_LOCUS18354</name>
</gene>
<evidence type="ECO:0000256" key="3">
    <source>
        <dbReference type="ARBA" id="ARBA00022490"/>
    </source>
</evidence>
<dbReference type="AlphaFoldDB" id="A0A814M7M2"/>
<dbReference type="GO" id="GO:0005737">
    <property type="term" value="C:cytoplasm"/>
    <property type="evidence" value="ECO:0007669"/>
    <property type="project" value="TreeGrafter"/>
</dbReference>
<protein>
    <recommendedName>
        <fullName evidence="10">Dynein regulatory complex protein 9</fullName>
    </recommendedName>
</protein>
<reference evidence="6" key="1">
    <citation type="submission" date="2021-02" db="EMBL/GenBank/DDBJ databases">
        <authorList>
            <person name="Nowell W R."/>
        </authorList>
    </citation>
    <scope>NUCLEOTIDE SEQUENCE</scope>
</reference>
<name>A0A814M7M2_9BILA</name>
<keyword evidence="5" id="KW-0966">Cell projection</keyword>